<keyword evidence="1" id="KW-0001">2Fe-2S</keyword>
<dbReference type="Gene3D" id="3.10.20.30">
    <property type="match status" value="1"/>
</dbReference>
<accession>A0A381NYU6</accession>
<reference evidence="8" key="1">
    <citation type="submission" date="2018-05" db="EMBL/GenBank/DDBJ databases">
        <authorList>
            <person name="Lanie J.A."/>
            <person name="Ng W.-L."/>
            <person name="Kazmierczak K.M."/>
            <person name="Andrzejewski T.M."/>
            <person name="Davidsen T.M."/>
            <person name="Wayne K.J."/>
            <person name="Tettelin H."/>
            <person name="Glass J.I."/>
            <person name="Rusch D."/>
            <person name="Podicherti R."/>
            <person name="Tsui H.-C.T."/>
            <person name="Winkler M.E."/>
        </authorList>
    </citation>
    <scope>NUCLEOTIDE SEQUENCE</scope>
</reference>
<protein>
    <recommendedName>
        <fullName evidence="7">2Fe-2S ferredoxin-type domain-containing protein</fullName>
    </recommendedName>
</protein>
<evidence type="ECO:0000256" key="1">
    <source>
        <dbReference type="ARBA" id="ARBA00022714"/>
    </source>
</evidence>
<proteinExistence type="predicted"/>
<dbReference type="InterPro" id="IPR006058">
    <property type="entry name" value="2Fe2S_fd_BS"/>
</dbReference>
<dbReference type="InterPro" id="IPR002888">
    <property type="entry name" value="2Fe-2S-bd"/>
</dbReference>
<dbReference type="GO" id="GO:0046872">
    <property type="term" value="F:metal ion binding"/>
    <property type="evidence" value="ECO:0007669"/>
    <property type="project" value="UniProtKB-KW"/>
</dbReference>
<organism evidence="8">
    <name type="scientific">marine metagenome</name>
    <dbReference type="NCBI Taxonomy" id="408172"/>
    <lineage>
        <taxon>unclassified sequences</taxon>
        <taxon>metagenomes</taxon>
        <taxon>ecological metagenomes</taxon>
    </lineage>
</organism>
<evidence type="ECO:0000256" key="5">
    <source>
        <dbReference type="ARBA" id="ARBA00023014"/>
    </source>
</evidence>
<dbReference type="InterPro" id="IPR006311">
    <property type="entry name" value="TAT_signal"/>
</dbReference>
<dbReference type="InterPro" id="IPR036884">
    <property type="entry name" value="2Fe-2S-bd_dom_sf"/>
</dbReference>
<keyword evidence="3" id="KW-0560">Oxidoreductase</keyword>
<dbReference type="EMBL" id="UINC01000631">
    <property type="protein sequence ID" value="SUZ58613.1"/>
    <property type="molecule type" value="Genomic_DNA"/>
</dbReference>
<evidence type="ECO:0000256" key="6">
    <source>
        <dbReference type="SAM" id="MobiDB-lite"/>
    </source>
</evidence>
<dbReference type="PROSITE" id="PS00197">
    <property type="entry name" value="2FE2S_FER_1"/>
    <property type="match status" value="1"/>
</dbReference>
<evidence type="ECO:0000259" key="7">
    <source>
        <dbReference type="PROSITE" id="PS51085"/>
    </source>
</evidence>
<feature type="domain" description="2Fe-2S ferredoxin-type" evidence="7">
    <location>
        <begin position="73"/>
        <end position="156"/>
    </location>
</feature>
<dbReference type="GO" id="GO:0016491">
    <property type="term" value="F:oxidoreductase activity"/>
    <property type="evidence" value="ECO:0007669"/>
    <property type="project" value="UniProtKB-KW"/>
</dbReference>
<dbReference type="PROSITE" id="PS51318">
    <property type="entry name" value="TAT"/>
    <property type="match status" value="1"/>
</dbReference>
<dbReference type="InterPro" id="IPR001041">
    <property type="entry name" value="2Fe-2S_ferredoxin-type"/>
</dbReference>
<evidence type="ECO:0000256" key="3">
    <source>
        <dbReference type="ARBA" id="ARBA00023002"/>
    </source>
</evidence>
<dbReference type="Gene3D" id="1.10.150.120">
    <property type="entry name" value="[2Fe-2S]-binding domain"/>
    <property type="match status" value="1"/>
</dbReference>
<evidence type="ECO:0000256" key="2">
    <source>
        <dbReference type="ARBA" id="ARBA00022723"/>
    </source>
</evidence>
<sequence>MSETKSGSLDPKSPNTKTQGSVSRRGFLKGLGAGGIGSAIAPAAVLGASTVATAGAVAAPVQGRGEMVGPGRVPIRLQVNGEEVAIDVEPRETLLDVLRQDRDTSGDYVDFTGNKRVCDRASCGACSMLVDGRLTYGCTMLAIEAQGHEVITVEGLGTPGSMSAVQEAFVETDALMCGFCTPGMVVAVTALLEENQDPTRDEIRKSLDGNICRCGTYPRIFEAAEIAAARMRGA</sequence>
<dbReference type="InterPro" id="IPR036010">
    <property type="entry name" value="2Fe-2S_ferredoxin-like_sf"/>
</dbReference>
<dbReference type="Pfam" id="PF01799">
    <property type="entry name" value="Fer2_2"/>
    <property type="match status" value="1"/>
</dbReference>
<feature type="region of interest" description="Disordered" evidence="6">
    <location>
        <begin position="1"/>
        <end position="24"/>
    </location>
</feature>
<dbReference type="PANTHER" id="PTHR44379">
    <property type="entry name" value="OXIDOREDUCTASE WITH IRON-SULFUR SUBUNIT"/>
    <property type="match status" value="1"/>
</dbReference>
<evidence type="ECO:0000256" key="4">
    <source>
        <dbReference type="ARBA" id="ARBA00023004"/>
    </source>
</evidence>
<dbReference type="PROSITE" id="PS51085">
    <property type="entry name" value="2FE2S_FER_2"/>
    <property type="match status" value="1"/>
</dbReference>
<feature type="compositionally biased region" description="Polar residues" evidence="6">
    <location>
        <begin position="1"/>
        <end position="22"/>
    </location>
</feature>
<name>A0A381NYU6_9ZZZZ</name>
<keyword evidence="2" id="KW-0479">Metal-binding</keyword>
<evidence type="ECO:0000313" key="8">
    <source>
        <dbReference type="EMBL" id="SUZ58613.1"/>
    </source>
</evidence>
<dbReference type="AlphaFoldDB" id="A0A381NYU6"/>
<gene>
    <name evidence="8" type="ORF">METZ01_LOCUS11467</name>
</gene>
<dbReference type="PANTHER" id="PTHR44379:SF5">
    <property type="entry name" value="OXIDOREDUCTASE WITH IRON-SULFUR SUBUNIT"/>
    <property type="match status" value="1"/>
</dbReference>
<dbReference type="InterPro" id="IPR012675">
    <property type="entry name" value="Beta-grasp_dom_sf"/>
</dbReference>
<dbReference type="SUPFAM" id="SSF47741">
    <property type="entry name" value="CO dehydrogenase ISP C-domain like"/>
    <property type="match status" value="1"/>
</dbReference>
<dbReference type="SUPFAM" id="SSF54292">
    <property type="entry name" value="2Fe-2S ferredoxin-like"/>
    <property type="match status" value="1"/>
</dbReference>
<dbReference type="InterPro" id="IPR051452">
    <property type="entry name" value="Diverse_Oxidoreductases"/>
</dbReference>
<keyword evidence="4" id="KW-0408">Iron</keyword>
<keyword evidence="5" id="KW-0411">Iron-sulfur</keyword>
<dbReference type="GO" id="GO:0051537">
    <property type="term" value="F:2 iron, 2 sulfur cluster binding"/>
    <property type="evidence" value="ECO:0007669"/>
    <property type="project" value="UniProtKB-KW"/>
</dbReference>